<proteinExistence type="predicted"/>
<evidence type="ECO:0000313" key="1">
    <source>
        <dbReference type="EMBL" id="GAO38895.1"/>
    </source>
</evidence>
<name>A0A0E9MP71_9SPHN</name>
<dbReference type="Proteomes" id="UP000033202">
    <property type="component" value="Unassembled WGS sequence"/>
</dbReference>
<gene>
    <name evidence="1" type="ORF">SCH01S_21_00820</name>
</gene>
<evidence type="ECO:0008006" key="3">
    <source>
        <dbReference type="Google" id="ProtNLM"/>
    </source>
</evidence>
<keyword evidence="2" id="KW-1185">Reference proteome</keyword>
<dbReference type="STRING" id="1219043.SCH01S_21_00820"/>
<accession>A0A0E9MP71</accession>
<organism evidence="1 2">
    <name type="scientific">Sphingomonas changbaiensis NBRC 104936</name>
    <dbReference type="NCBI Taxonomy" id="1219043"/>
    <lineage>
        <taxon>Bacteria</taxon>
        <taxon>Pseudomonadati</taxon>
        <taxon>Pseudomonadota</taxon>
        <taxon>Alphaproteobacteria</taxon>
        <taxon>Sphingomonadales</taxon>
        <taxon>Sphingomonadaceae</taxon>
        <taxon>Sphingomonas</taxon>
    </lineage>
</organism>
<reference evidence="1 2" key="1">
    <citation type="submission" date="2015-04" db="EMBL/GenBank/DDBJ databases">
        <title>Whole genome shotgun sequence of Sphingomonas changbaiensis NBRC 104936.</title>
        <authorList>
            <person name="Katano-Makiyama Y."/>
            <person name="Hosoyama A."/>
            <person name="Hashimoto M."/>
            <person name="Noguchi M."/>
            <person name="Tsuchikane K."/>
            <person name="Ohji S."/>
            <person name="Yamazoe A."/>
            <person name="Ichikawa N."/>
            <person name="Kimura A."/>
            <person name="Fujita N."/>
        </authorList>
    </citation>
    <scope>NUCLEOTIDE SEQUENCE [LARGE SCALE GENOMIC DNA]</scope>
    <source>
        <strain evidence="1 2">NBRC 104936</strain>
    </source>
</reference>
<protein>
    <recommendedName>
        <fullName evidence="3">EF-hand domain-containing protein</fullName>
    </recommendedName>
</protein>
<dbReference type="AlphaFoldDB" id="A0A0E9MP71"/>
<sequence length="152" mass="16214">MNGLLSAILLAASAQTPPLAPQASTVVEPVLPPATVVKQVAPDAFTVTNIPGLAVAKRVEIQRFSDYDLNHDGSYGPMEFAQAAYFLATGDPVPGTTAIPRPGQYLPHLAYAHMNPKFAAALLNATSDEFTAIDSNHDWRVTPAELDRYARG</sequence>
<comment type="caution">
    <text evidence="1">The sequence shown here is derived from an EMBL/GenBank/DDBJ whole genome shotgun (WGS) entry which is preliminary data.</text>
</comment>
<dbReference type="RefSeq" id="WP_046347729.1">
    <property type="nucleotide sequence ID" value="NZ_BBWU01000021.1"/>
</dbReference>
<evidence type="ECO:0000313" key="2">
    <source>
        <dbReference type="Proteomes" id="UP000033202"/>
    </source>
</evidence>
<dbReference type="EMBL" id="BBWU01000021">
    <property type="protein sequence ID" value="GAO38895.1"/>
    <property type="molecule type" value="Genomic_DNA"/>
</dbReference>
<dbReference type="Gene3D" id="1.10.238.10">
    <property type="entry name" value="EF-hand"/>
    <property type="match status" value="1"/>
</dbReference>
<dbReference type="OrthoDB" id="9859745at2"/>